<dbReference type="GO" id="GO:0016491">
    <property type="term" value="F:oxidoreductase activity"/>
    <property type="evidence" value="ECO:0007669"/>
    <property type="project" value="InterPro"/>
</dbReference>
<dbReference type="InterPro" id="IPR000415">
    <property type="entry name" value="Nitroreductase-like"/>
</dbReference>
<dbReference type="PANTHER" id="PTHR23026">
    <property type="entry name" value="NADPH NITROREDUCTASE"/>
    <property type="match status" value="1"/>
</dbReference>
<dbReference type="AlphaFoldDB" id="A0A0U0WFU3"/>
<gene>
    <name evidence="1" type="ORF">BN971_04512</name>
</gene>
<protein>
    <submittedName>
        <fullName evidence="1">Putative NAD(P)H nitroreductase</fullName>
    </submittedName>
</protein>
<dbReference type="PANTHER" id="PTHR23026:SF123">
    <property type="entry name" value="NAD(P)H NITROREDUCTASE RV3131-RELATED"/>
    <property type="match status" value="1"/>
</dbReference>
<dbReference type="NCBIfam" id="NF047509">
    <property type="entry name" value="Rv3131_FMN_oxido"/>
    <property type="match status" value="1"/>
</dbReference>
<dbReference type="Proteomes" id="UP000198875">
    <property type="component" value="Unassembled WGS sequence"/>
</dbReference>
<evidence type="ECO:0000313" key="2">
    <source>
        <dbReference type="Proteomes" id="UP000198875"/>
    </source>
</evidence>
<name>A0A0U0WFU3_MYCBE</name>
<evidence type="ECO:0000313" key="1">
    <source>
        <dbReference type="EMBL" id="CPR13205.1"/>
    </source>
</evidence>
<dbReference type="SUPFAM" id="SSF55469">
    <property type="entry name" value="FMN-dependent nitroreductase-like"/>
    <property type="match status" value="1"/>
</dbReference>
<sequence>MLDTIGTAKDHRECSKDGAPSWSGIGDVVARRADTNAAKDPVAMNTQVFPDTQVIRTVLALATRAPSIDNTQPWRWRVDRTSLHLYSDLGMQLPKTDPDGRDLILSCGAALNHCVIALAAMGWHAGVHRLPDPADPSHLATIEAYPHAPDRVDLTLAAAITQRRTDRRIYSARPVAAGDIASMAAQAARMEVMLRQVDAMEQLREIVRQAARAHATNRDYLVELTRWSGRYGSRAGVPARNVPQHDCSAPVPGRIFAGAGLPQPPGASPADDKAVILVLGTETDDRLAQLRAGEAASALLLTATAMGLATCPITEPLEIPITRDAIRFDVLAAEGHPQMLLRLGWAPDNADPLPPTPRRELASVVEWSHETEQLGCIS</sequence>
<proteinExistence type="predicted"/>
<reference evidence="1 2" key="1">
    <citation type="submission" date="2015-03" db="EMBL/GenBank/DDBJ databases">
        <authorList>
            <person name="Murphy D."/>
        </authorList>
    </citation>
    <scope>NUCLEOTIDE SEQUENCE [LARGE SCALE GENOMIC DNA]</scope>
    <source>
        <strain evidence="1 2">DSM 44277</strain>
    </source>
</reference>
<dbReference type="EMBL" id="CSTD01000006">
    <property type="protein sequence ID" value="CPR13205.1"/>
    <property type="molecule type" value="Genomic_DNA"/>
</dbReference>
<dbReference type="Gene3D" id="3.40.109.10">
    <property type="entry name" value="NADH Oxidase"/>
    <property type="match status" value="1"/>
</dbReference>
<dbReference type="InterPro" id="IPR050627">
    <property type="entry name" value="Nitroreductase/BluB"/>
</dbReference>
<accession>A0A0U0WFU3</accession>
<organism evidence="1 2">
    <name type="scientific">Mycobacterium bohemicum DSM 44277</name>
    <dbReference type="NCBI Taxonomy" id="1236609"/>
    <lineage>
        <taxon>Bacteria</taxon>
        <taxon>Bacillati</taxon>
        <taxon>Actinomycetota</taxon>
        <taxon>Actinomycetes</taxon>
        <taxon>Mycobacteriales</taxon>
        <taxon>Mycobacteriaceae</taxon>
        <taxon>Mycobacterium</taxon>
    </lineage>
</organism>